<proteinExistence type="predicted"/>
<feature type="compositionally biased region" description="Low complexity" evidence="1">
    <location>
        <begin position="159"/>
        <end position="174"/>
    </location>
</feature>
<dbReference type="EMBL" id="NBIV01000183">
    <property type="protein sequence ID" value="PXF41952.1"/>
    <property type="molecule type" value="Genomic_DNA"/>
</dbReference>
<dbReference type="SUPFAM" id="SSF50729">
    <property type="entry name" value="PH domain-like"/>
    <property type="match status" value="1"/>
</dbReference>
<dbReference type="Gene3D" id="2.30.29.30">
    <property type="entry name" value="Pleckstrin-homology domain (PH domain)/Phosphotyrosine-binding domain (PTB)"/>
    <property type="match status" value="1"/>
</dbReference>
<evidence type="ECO:0000256" key="1">
    <source>
        <dbReference type="SAM" id="MobiDB-lite"/>
    </source>
</evidence>
<dbReference type="AlphaFoldDB" id="A0A2V3IIQ4"/>
<organism evidence="3 4">
    <name type="scientific">Gracilariopsis chorda</name>
    <dbReference type="NCBI Taxonomy" id="448386"/>
    <lineage>
        <taxon>Eukaryota</taxon>
        <taxon>Rhodophyta</taxon>
        <taxon>Florideophyceae</taxon>
        <taxon>Rhodymeniophycidae</taxon>
        <taxon>Gracilariales</taxon>
        <taxon>Gracilariaceae</taxon>
        <taxon>Gracilariopsis</taxon>
    </lineage>
</organism>
<protein>
    <recommendedName>
        <fullName evidence="2">PH domain-containing protein</fullName>
    </recommendedName>
</protein>
<evidence type="ECO:0000259" key="2">
    <source>
        <dbReference type="PROSITE" id="PS50003"/>
    </source>
</evidence>
<feature type="region of interest" description="Disordered" evidence="1">
    <location>
        <begin position="401"/>
        <end position="426"/>
    </location>
</feature>
<dbReference type="Pfam" id="PF00169">
    <property type="entry name" value="PH"/>
    <property type="match status" value="1"/>
</dbReference>
<comment type="caution">
    <text evidence="3">The sequence shown here is derived from an EMBL/GenBank/DDBJ whole genome shotgun (WGS) entry which is preliminary data.</text>
</comment>
<dbReference type="Proteomes" id="UP000247409">
    <property type="component" value="Unassembled WGS sequence"/>
</dbReference>
<dbReference type="PROSITE" id="PS50003">
    <property type="entry name" value="PH_DOMAIN"/>
    <property type="match status" value="1"/>
</dbReference>
<feature type="region of interest" description="Disordered" evidence="1">
    <location>
        <begin position="150"/>
        <end position="178"/>
    </location>
</feature>
<feature type="region of interest" description="Disordered" evidence="1">
    <location>
        <begin position="23"/>
        <end position="47"/>
    </location>
</feature>
<dbReference type="InterPro" id="IPR001849">
    <property type="entry name" value="PH_domain"/>
</dbReference>
<reference evidence="3 4" key="1">
    <citation type="journal article" date="2018" name="Mol. Biol. Evol.">
        <title>Analysis of the draft genome of the red seaweed Gracilariopsis chorda provides insights into genome size evolution in Rhodophyta.</title>
        <authorList>
            <person name="Lee J."/>
            <person name="Yang E.C."/>
            <person name="Graf L."/>
            <person name="Yang J.H."/>
            <person name="Qiu H."/>
            <person name="Zel Zion U."/>
            <person name="Chan C.X."/>
            <person name="Stephens T.G."/>
            <person name="Weber A.P.M."/>
            <person name="Boo G.H."/>
            <person name="Boo S.M."/>
            <person name="Kim K.M."/>
            <person name="Shin Y."/>
            <person name="Jung M."/>
            <person name="Lee S.J."/>
            <person name="Yim H.S."/>
            <person name="Lee J.H."/>
            <person name="Bhattacharya D."/>
            <person name="Yoon H.S."/>
        </authorList>
    </citation>
    <scope>NUCLEOTIDE SEQUENCE [LARGE SCALE GENOMIC DNA]</scope>
    <source>
        <strain evidence="3 4">SKKU-2015</strain>
        <tissue evidence="3">Whole body</tissue>
    </source>
</reference>
<dbReference type="CDD" id="cd00821">
    <property type="entry name" value="PH"/>
    <property type="match status" value="1"/>
</dbReference>
<evidence type="ECO:0000313" key="4">
    <source>
        <dbReference type="Proteomes" id="UP000247409"/>
    </source>
</evidence>
<keyword evidence="4" id="KW-1185">Reference proteome</keyword>
<accession>A0A2V3IIQ4</accession>
<feature type="domain" description="PH" evidence="2">
    <location>
        <begin position="522"/>
        <end position="631"/>
    </location>
</feature>
<evidence type="ECO:0000313" key="3">
    <source>
        <dbReference type="EMBL" id="PXF41952.1"/>
    </source>
</evidence>
<sequence>MATLPRHKPALPQQWADEMALATSATSPLPSNLPPPPATTPAETLGGPLFDTQLDGFLDRFQQEIVVARALKDDLDQLTNRDDTDAVYHSKKQLFKLKMHHIRSLFSTEGEQFVKSLERRNPKLTMAACGENTIELAQGIERLETAVKEEETKRTASKPTATNATAVTVSTPSAPRAPLSFQKASDITVITPLSSPDRETSTVVTPHPPSAVGHTLNNLNSDETLQLMQSDIQALKLELMRLQRTKAHATSALPPPYVPKSMTSPSDNQSFTLSTVSAEVKSTAPPIPASILANNNVSVVRVTGRSTAPNYVSHLEQMKSRLEALEKKPLSRRTKSAARLGRTQTMGSMYEPVSADENHNPNVSAMVTPPRASRRMKHRSVSSASPLANKAVVTPPPTEHFRIERSSHSTPSPVRPGADKSSTSPARLYFDAPEDLLTRPQSHAAARDIQRYSLKVSRRLGPAEPVLIAEPRAKSAVTVSPNRRRGVMQEGGMSVGNAVSDAGGALGPPSTIDTTGSGGRVVEEIEGDMWVRKGVVWKRWRRRYASIVSHQFFGKVMCLFSYDSGGGVISTRSQIVVLHNSLCKALKEKLEIGGQERFMFVLRTQSKEYFFAAETDEIRRNWIKELKDAARKDTGRLLHSNKGRSMAFRRRT</sequence>
<feature type="region of interest" description="Disordered" evidence="1">
    <location>
        <begin position="251"/>
        <end position="270"/>
    </location>
</feature>
<feature type="compositionally biased region" description="Polar residues" evidence="1">
    <location>
        <begin position="261"/>
        <end position="270"/>
    </location>
</feature>
<gene>
    <name evidence="3" type="ORF">BWQ96_08332</name>
</gene>
<dbReference type="SMART" id="SM00233">
    <property type="entry name" value="PH"/>
    <property type="match status" value="1"/>
</dbReference>
<dbReference type="InterPro" id="IPR011993">
    <property type="entry name" value="PH-like_dom_sf"/>
</dbReference>
<name>A0A2V3IIQ4_9FLOR</name>